<accession>A0AAU9CB94</accession>
<evidence type="ECO:0000259" key="3">
    <source>
        <dbReference type="Pfam" id="PF25149"/>
    </source>
</evidence>
<dbReference type="InterPro" id="IPR056726">
    <property type="entry name" value="DUF7824"/>
</dbReference>
<dbReference type="Pfam" id="PF25148">
    <property type="entry name" value="DUF7824"/>
    <property type="match status" value="1"/>
</dbReference>
<dbReference type="InterPro" id="IPR045472">
    <property type="entry name" value="DUF6493"/>
</dbReference>
<name>A0AAU9CB94_9BACT</name>
<evidence type="ECO:0000259" key="1">
    <source>
        <dbReference type="Pfam" id="PF20103"/>
    </source>
</evidence>
<feature type="domain" description="DUF6493" evidence="1">
    <location>
        <begin position="6"/>
        <end position="314"/>
    </location>
</feature>
<organism evidence="4 5">
    <name type="scientific">Fulvitalea axinellae</name>
    <dbReference type="NCBI Taxonomy" id="1182444"/>
    <lineage>
        <taxon>Bacteria</taxon>
        <taxon>Pseudomonadati</taxon>
        <taxon>Bacteroidota</taxon>
        <taxon>Cytophagia</taxon>
        <taxon>Cytophagales</taxon>
        <taxon>Persicobacteraceae</taxon>
        <taxon>Fulvitalea</taxon>
    </lineage>
</organism>
<dbReference type="Proteomes" id="UP001348817">
    <property type="component" value="Chromosome"/>
</dbReference>
<evidence type="ECO:0000259" key="2">
    <source>
        <dbReference type="Pfam" id="PF25148"/>
    </source>
</evidence>
<keyword evidence="5" id="KW-1185">Reference proteome</keyword>
<gene>
    <name evidence="4" type="ORF">FUAX_18060</name>
</gene>
<dbReference type="InterPro" id="IPR056727">
    <property type="entry name" value="DUF7825"/>
</dbReference>
<feature type="domain" description="DUF7825" evidence="3">
    <location>
        <begin position="679"/>
        <end position="935"/>
    </location>
</feature>
<dbReference type="KEGG" id="fax:FUAX_18060"/>
<evidence type="ECO:0000313" key="5">
    <source>
        <dbReference type="Proteomes" id="UP001348817"/>
    </source>
</evidence>
<feature type="domain" description="DUF7824" evidence="2">
    <location>
        <begin position="416"/>
        <end position="666"/>
    </location>
</feature>
<dbReference type="EMBL" id="AP025314">
    <property type="protein sequence ID" value="BDD09374.1"/>
    <property type="molecule type" value="Genomic_DNA"/>
</dbReference>
<protein>
    <submittedName>
        <fullName evidence="4">Uncharacterized protein</fullName>
    </submittedName>
</protein>
<proteinExistence type="predicted"/>
<dbReference type="Pfam" id="PF20103">
    <property type="entry name" value="DUF6493"/>
    <property type="match status" value="1"/>
</dbReference>
<reference evidence="4 5" key="1">
    <citation type="submission" date="2021-12" db="EMBL/GenBank/DDBJ databases">
        <title>Genome sequencing of bacteria with rrn-lacking chromosome and rrn-plasmid.</title>
        <authorList>
            <person name="Anda M."/>
            <person name="Iwasaki W."/>
        </authorList>
    </citation>
    <scope>NUCLEOTIDE SEQUENCE [LARGE SCALE GENOMIC DNA]</scope>
    <source>
        <strain evidence="4 5">DSM 100852</strain>
    </source>
</reference>
<dbReference type="AlphaFoldDB" id="A0AAU9CB94"/>
<sequence>MSTVLHADLSHFIEQGMFDQTIELFKTLGDKQRTGLRSLVKKLVKYYSEYEQEEGTNRWSSRGTPEQWRVLHIASLFCFSKRDIKRMRTWGYKIQDVERLLDFYVPEGFGEILNEDAQDEQLRYGITYPWMLSLRDRGILDPIPEMIVRTLLKLPEPEGLRLYQNGYDMDNLREYPEILGGHIWLLFHYPSNINFHRCRTEKGEDETWVDIFLHLVERKDIDRGRLLSECLSALNQGFNKLLSGWMVDLFESLNPTKEELLEMQADINATFSCGQSKALSRLLRLYKGICAEDDFDRDGFLDNCPLLLGSETQTVINGTLAVLEGLAKRHPDRALEICGIVADLFANKKATIQVKVAKLIAKHSPAEVDEELKGTLEPFAQEICGDARNILSAYFSEEIEALPEEGNGVLPSSLSDENRIEYPDDIDSFVFFLSQAFDNHTPYHVDVFMESLLRFYPLLKAKDLPALGPALQRAHKVGGDFVNSRIGYCDKFMAYSFIDYTKMLCERFADDANALERINKKNDDPNDKEKGGWRFTLEYLKFSQEHPYLKIYRKRMLEMLTFVREETYLPLLSSPTHKPSWLEPAVLIDRIKLWQKAGKDIGQMDLETAMARTYPERSEALVERAGKELEGQASRLLAYLFSPEEKDGDIVKKGGAWSTVTITRSEPEIRAYEFGVEVRRYNTWNAQTKTHEMKPYEYKILKLAGVKHGYDGKKTNLPFKEKSSDVFYSALGLSRGDLYTLEADTERYLTLAPNRREELMATLVIALFRYSDLTGEASESRIAQRIADQMLTYANEPIKGADLLFLAGIMTCPDKTLRAMAVAIWERAVYYELIDDGAFGQVLGAFYAAEFIPLKRFTDLLSSSMLHLSAEKNIALGNTLRVMLANLEDKPVKGLKALLEIYREFPRKEADEVLNEKFAVWNKTASLRKVLKALTEQEPVQI</sequence>
<evidence type="ECO:0000313" key="4">
    <source>
        <dbReference type="EMBL" id="BDD09374.1"/>
    </source>
</evidence>
<dbReference type="RefSeq" id="WP_338394582.1">
    <property type="nucleotide sequence ID" value="NZ_AP025314.1"/>
</dbReference>
<dbReference type="Pfam" id="PF25149">
    <property type="entry name" value="DUF7825"/>
    <property type="match status" value="1"/>
</dbReference>